<sequence length="65" mass="7804">MRKRKRQKTAELMEERLLLQYNKSCTVRQIRGQLHCKLWLAQLFQSLFFREDEPDSYAGKTGSKL</sequence>
<protein>
    <submittedName>
        <fullName evidence="1">Uncharacterized protein</fullName>
    </submittedName>
</protein>
<dbReference type="EMBL" id="AWUE01014823">
    <property type="protein sequence ID" value="OMP01177.1"/>
    <property type="molecule type" value="Genomic_DNA"/>
</dbReference>
<accession>A0A1R3K276</accession>
<dbReference type="AlphaFoldDB" id="A0A1R3K276"/>
<reference evidence="2" key="1">
    <citation type="submission" date="2013-09" db="EMBL/GenBank/DDBJ databases">
        <title>Corchorus olitorius genome sequencing.</title>
        <authorList>
            <person name="Alam M."/>
            <person name="Haque M.S."/>
            <person name="Islam M.S."/>
            <person name="Emdad E.M."/>
            <person name="Islam M.M."/>
            <person name="Ahmed B."/>
            <person name="Halim A."/>
            <person name="Hossen Q.M.M."/>
            <person name="Hossain M.Z."/>
            <person name="Ahmed R."/>
            <person name="Khan M.M."/>
            <person name="Islam R."/>
            <person name="Rashid M.M."/>
            <person name="Khan S.A."/>
            <person name="Rahman M.S."/>
            <person name="Alam M."/>
            <person name="Yahiya A.S."/>
            <person name="Khan M.S."/>
            <person name="Azam M.S."/>
            <person name="Haque T."/>
            <person name="Lashkar M.Z.H."/>
            <person name="Akhand A.I."/>
            <person name="Morshed G."/>
            <person name="Roy S."/>
            <person name="Uddin K.S."/>
            <person name="Rabeya T."/>
            <person name="Hossain A.S."/>
            <person name="Chowdhury A."/>
            <person name="Snigdha A.R."/>
            <person name="Mortoza M.S."/>
            <person name="Matin S.A."/>
            <person name="Hoque S.M.E."/>
            <person name="Islam M.K."/>
            <person name="Roy D.K."/>
            <person name="Haider R."/>
            <person name="Moosa M.M."/>
            <person name="Elias S.M."/>
            <person name="Hasan A.M."/>
            <person name="Jahan S."/>
            <person name="Shafiuddin M."/>
            <person name="Mahmood N."/>
            <person name="Shommy N.S."/>
        </authorList>
    </citation>
    <scope>NUCLEOTIDE SEQUENCE [LARGE SCALE GENOMIC DNA]</scope>
    <source>
        <strain evidence="2">cv. O-4</strain>
    </source>
</reference>
<gene>
    <name evidence="1" type="ORF">COLO4_12077</name>
</gene>
<organism evidence="1 2">
    <name type="scientific">Corchorus olitorius</name>
    <dbReference type="NCBI Taxonomy" id="93759"/>
    <lineage>
        <taxon>Eukaryota</taxon>
        <taxon>Viridiplantae</taxon>
        <taxon>Streptophyta</taxon>
        <taxon>Embryophyta</taxon>
        <taxon>Tracheophyta</taxon>
        <taxon>Spermatophyta</taxon>
        <taxon>Magnoliopsida</taxon>
        <taxon>eudicotyledons</taxon>
        <taxon>Gunneridae</taxon>
        <taxon>Pentapetalae</taxon>
        <taxon>rosids</taxon>
        <taxon>malvids</taxon>
        <taxon>Malvales</taxon>
        <taxon>Malvaceae</taxon>
        <taxon>Grewioideae</taxon>
        <taxon>Apeibeae</taxon>
        <taxon>Corchorus</taxon>
    </lineage>
</organism>
<dbReference type="Proteomes" id="UP000187203">
    <property type="component" value="Unassembled WGS sequence"/>
</dbReference>
<evidence type="ECO:0000313" key="2">
    <source>
        <dbReference type="Proteomes" id="UP000187203"/>
    </source>
</evidence>
<name>A0A1R3K276_9ROSI</name>
<evidence type="ECO:0000313" key="1">
    <source>
        <dbReference type="EMBL" id="OMP01177.1"/>
    </source>
</evidence>
<keyword evidence="2" id="KW-1185">Reference proteome</keyword>
<comment type="caution">
    <text evidence="1">The sequence shown here is derived from an EMBL/GenBank/DDBJ whole genome shotgun (WGS) entry which is preliminary data.</text>
</comment>
<proteinExistence type="predicted"/>